<dbReference type="EMBL" id="ANPB02000005">
    <property type="protein sequence ID" value="KAF4481807.1"/>
    <property type="molecule type" value="Genomic_DNA"/>
</dbReference>
<evidence type="ECO:0000313" key="1">
    <source>
        <dbReference type="EMBL" id="KAF4481807.1"/>
    </source>
</evidence>
<accession>A0A7J6IX27</accession>
<reference evidence="1 2" key="1">
    <citation type="submission" date="2012-08" db="EMBL/GenBank/DDBJ databases">
        <authorList>
            <person name="Gan P.H.P."/>
            <person name="Ikeda K."/>
            <person name="Irieda H."/>
            <person name="Narusaka M."/>
            <person name="O'Connell R.J."/>
            <person name="Narusaka Y."/>
            <person name="Takano Y."/>
            <person name="Kubo Y."/>
            <person name="Shirasu K."/>
        </authorList>
    </citation>
    <scope>NUCLEOTIDE SEQUENCE [LARGE SCALE GENOMIC DNA]</scope>
    <source>
        <strain evidence="1 2">Nara gc5</strain>
    </source>
</reference>
<dbReference type="GeneID" id="43609506"/>
<organism evidence="1 2">
    <name type="scientific">Colletotrichum fructicola (strain Nara gc5)</name>
    <name type="common">Anthracnose fungus</name>
    <name type="synonym">Colletotrichum gloeosporioides (strain Nara gc5)</name>
    <dbReference type="NCBI Taxonomy" id="1213859"/>
    <lineage>
        <taxon>Eukaryota</taxon>
        <taxon>Fungi</taxon>
        <taxon>Dikarya</taxon>
        <taxon>Ascomycota</taxon>
        <taxon>Pezizomycotina</taxon>
        <taxon>Sordariomycetes</taxon>
        <taxon>Hypocreomycetidae</taxon>
        <taxon>Glomerellales</taxon>
        <taxon>Glomerellaceae</taxon>
        <taxon>Colletotrichum</taxon>
        <taxon>Colletotrichum gloeosporioides species complex</taxon>
    </lineage>
</organism>
<gene>
    <name evidence="1" type="ORF">CGGC5_v009537</name>
</gene>
<proteinExistence type="predicted"/>
<name>A0A7J6IX27_COLFN</name>
<reference evidence="1 2" key="2">
    <citation type="submission" date="2020-04" db="EMBL/GenBank/DDBJ databases">
        <title>Genome sequencing and assembly of multiple isolates from the Colletotrichum gloeosporioides species complex.</title>
        <authorList>
            <person name="Gan P."/>
            <person name="Shirasu K."/>
        </authorList>
    </citation>
    <scope>NUCLEOTIDE SEQUENCE [LARGE SCALE GENOMIC DNA]</scope>
    <source>
        <strain evidence="1 2">Nara gc5</strain>
    </source>
</reference>
<dbReference type="AlphaFoldDB" id="A0A7J6IX27"/>
<sequence>MGVCDVKTNNKASDVWRGIGSRRSTEKVQSRECRPRPGLVEAFDLILKHQEVASRSRVVKHFPFALGAVIPSIPPTSPLQLSARLPFWVLLWRLTVTAFTRVVQLRRGRYQILGERSWPVARIPSSKIGE</sequence>
<evidence type="ECO:0000313" key="2">
    <source>
        <dbReference type="Proteomes" id="UP000011096"/>
    </source>
</evidence>
<keyword evidence="2" id="KW-1185">Reference proteome</keyword>
<dbReference type="Proteomes" id="UP000011096">
    <property type="component" value="Unassembled WGS sequence"/>
</dbReference>
<protein>
    <submittedName>
        <fullName evidence="1">Uncharacterized protein</fullName>
    </submittedName>
</protein>
<dbReference type="InParanoid" id="A0A7J6IX27"/>
<comment type="caution">
    <text evidence="1">The sequence shown here is derived from an EMBL/GenBank/DDBJ whole genome shotgun (WGS) entry which is preliminary data.</text>
</comment>
<dbReference type="RefSeq" id="XP_031878040.1">
    <property type="nucleotide sequence ID" value="XM_032025349.1"/>
</dbReference>